<keyword evidence="2" id="KW-1185">Reference proteome</keyword>
<evidence type="ECO:0000313" key="1">
    <source>
        <dbReference type="EMBL" id="NSL52339.1"/>
    </source>
</evidence>
<name>A0A8J8GEE4_9BACI</name>
<dbReference type="EMBL" id="JABTTE010000015">
    <property type="protein sequence ID" value="NSL52339.1"/>
    <property type="molecule type" value="Genomic_DNA"/>
</dbReference>
<organism evidence="1 2">
    <name type="scientific">Calidifontibacillus erzurumensis</name>
    <dbReference type="NCBI Taxonomy" id="2741433"/>
    <lineage>
        <taxon>Bacteria</taxon>
        <taxon>Bacillati</taxon>
        <taxon>Bacillota</taxon>
        <taxon>Bacilli</taxon>
        <taxon>Bacillales</taxon>
        <taxon>Bacillaceae</taxon>
        <taxon>Calidifontibacillus/Schinkia group</taxon>
        <taxon>Calidifontibacillus</taxon>
    </lineage>
</organism>
<dbReference type="Proteomes" id="UP000625804">
    <property type="component" value="Unassembled WGS sequence"/>
</dbReference>
<gene>
    <name evidence="1" type="ORF">HR057_11305</name>
</gene>
<accession>A0A8J8GEE4</accession>
<comment type="caution">
    <text evidence="1">The sequence shown here is derived from an EMBL/GenBank/DDBJ whole genome shotgun (WGS) entry which is preliminary data.</text>
</comment>
<proteinExistence type="predicted"/>
<evidence type="ECO:0000313" key="2">
    <source>
        <dbReference type="Proteomes" id="UP000625804"/>
    </source>
</evidence>
<reference evidence="1" key="1">
    <citation type="submission" date="2020-06" db="EMBL/GenBank/DDBJ databases">
        <title>A novel thermopfilic bacterium from Erzurum, Turkey.</title>
        <authorList>
            <person name="Adiguzel A."/>
            <person name="Ay H."/>
            <person name="Baltaci M.O."/>
        </authorList>
    </citation>
    <scope>NUCLEOTIDE SEQUENCE</scope>
    <source>
        <strain evidence="1">P2</strain>
    </source>
</reference>
<protein>
    <submittedName>
        <fullName evidence="1">Uncharacterized protein</fullName>
    </submittedName>
</protein>
<dbReference type="AlphaFoldDB" id="A0A8J8GEE4"/>
<sequence>MISTVLLFLTVMSFSPEFVIRLNLLLRLHPIQSLTVSIEDRGYDYSYQCYMYRVSGYDPYEWFVPDEFKGSAGDFWYVKKTKIGLYYVYRGAYHP</sequence>
<dbReference type="RefSeq" id="WP_173731547.1">
    <property type="nucleotide sequence ID" value="NZ_JABTTE010000015.1"/>
</dbReference>